<dbReference type="InterPro" id="IPR022263">
    <property type="entry name" value="KxYKxGKxW"/>
</dbReference>
<accession>A0ABT7VMX4</accession>
<feature type="chain" id="PRO_5045526888" evidence="2">
    <location>
        <begin position="36"/>
        <end position="687"/>
    </location>
</feature>
<dbReference type="Pfam" id="PF19258">
    <property type="entry name" value="KxYKxGKxW_sig"/>
    <property type="match status" value="1"/>
</dbReference>
<sequence>MIKQHSKMYKAGKKWVVAIISATTISILGASAVHAATENPTTVPAVTTTQVAAANQTTIQPNSNANSAAQVNAGHLDGVAGDGQGNLVVTGWHASNEYQPGTKQFIIVLDANNKHELYRSQAQVVKRPDVQAAYPQAAIAEDGGFQATIPAQRLNSTNSYQVLSRFTTLNNGEPANGSSDYYFPVITSKAGCLDTFQVSGNKITVAGWHADDQAVNEPTHSIILYDRTKNREVARQQVANLTSKDVAQAGILMANAGRSRFTANFDLTPALVGDQLVIVSRYSTPNGANQASQYSDYWFNDRPLTISDKQAACLDQFTVDRANHQIIASGWHAADASAFMPNHYLILFDQTKNQEVDRQKAATISSQDVAQNGFGSIANANRSRFNARFNIKDSMLGDQLVLVSRYSDDPTSGEGHHADYWFNNTVNLNQKAAWLDKLSWDADKVDIAGWHADDNAVAYPYHFLILWDVDKNCEILRTQVNNVASPDIAHVHGDMLNADHARFSTQLTLPIQDSSDFIKVISRYSNSSNGEGAYSQVWIPNTALNIPAYDGKFIYDAQGNGHLAPTDTPEHVAALIAQCVRTFNPHSDLQRVRLAAQYVSGFSDYARYTMSGPYYSKPIGVFIKHEYSCAGSTRALGLVLNYLGYQYRHVNENLYTHQWCQLWMDGQIGWADGQVGEAGYGQHPIEG</sequence>
<feature type="signal peptide" evidence="2">
    <location>
        <begin position="1"/>
        <end position="35"/>
    </location>
</feature>
<evidence type="ECO:0000256" key="1">
    <source>
        <dbReference type="ARBA" id="ARBA00022729"/>
    </source>
</evidence>
<keyword evidence="1 2" id="KW-0732">Signal</keyword>
<dbReference type="EMBL" id="JAUDEO010000029">
    <property type="protein sequence ID" value="MDM8334097.1"/>
    <property type="molecule type" value="Genomic_DNA"/>
</dbReference>
<evidence type="ECO:0000256" key="2">
    <source>
        <dbReference type="SAM" id="SignalP"/>
    </source>
</evidence>
<protein>
    <submittedName>
        <fullName evidence="3">KxYKxGKxW signal peptide domain-containing protein</fullName>
    </submittedName>
</protein>
<dbReference type="NCBIfam" id="TIGR03715">
    <property type="entry name" value="KxYKxGKxW"/>
    <property type="match status" value="1"/>
</dbReference>
<organism evidence="3 4">
    <name type="scientific">Limosilactobacillus panis</name>
    <dbReference type="NCBI Taxonomy" id="47493"/>
    <lineage>
        <taxon>Bacteria</taxon>
        <taxon>Bacillati</taxon>
        <taxon>Bacillota</taxon>
        <taxon>Bacilli</taxon>
        <taxon>Lactobacillales</taxon>
        <taxon>Lactobacillaceae</taxon>
        <taxon>Limosilactobacillus</taxon>
    </lineage>
</organism>
<reference evidence="3" key="1">
    <citation type="submission" date="2023-06" db="EMBL/GenBank/DDBJ databases">
        <title>Identification and characterization of horizontal gene transfer across gut microbiota members of farm animals based on homology search.</title>
        <authorList>
            <person name="Schwarzerova J."/>
            <person name="Nykrynova M."/>
            <person name="Jureckova K."/>
            <person name="Cejkova D."/>
            <person name="Rychlik I."/>
        </authorList>
    </citation>
    <scope>NUCLEOTIDE SEQUENCE</scope>
    <source>
        <strain evidence="3">105_WCHN</strain>
    </source>
</reference>
<evidence type="ECO:0000313" key="4">
    <source>
        <dbReference type="Proteomes" id="UP001529423"/>
    </source>
</evidence>
<name>A0ABT7VMX4_9LACO</name>
<evidence type="ECO:0000313" key="3">
    <source>
        <dbReference type="EMBL" id="MDM8334097.1"/>
    </source>
</evidence>
<gene>
    <name evidence="3" type="ORF">QUW46_05875</name>
</gene>
<keyword evidence="4" id="KW-1185">Reference proteome</keyword>
<comment type="caution">
    <text evidence="3">The sequence shown here is derived from an EMBL/GenBank/DDBJ whole genome shotgun (WGS) entry which is preliminary data.</text>
</comment>
<reference evidence="3" key="2">
    <citation type="submission" date="2023-06" db="EMBL/GenBank/DDBJ databases">
        <authorList>
            <person name="Zeman M."/>
            <person name="Kubasova T."/>
            <person name="Jahodarova E."/>
            <person name="Nykrynova M."/>
            <person name="Rychlik I."/>
        </authorList>
    </citation>
    <scope>NUCLEOTIDE SEQUENCE</scope>
    <source>
        <strain evidence="3">105_WCHN</strain>
    </source>
</reference>
<proteinExistence type="predicted"/>
<dbReference type="RefSeq" id="WP_289560371.1">
    <property type="nucleotide sequence ID" value="NZ_JAUDEO010000029.1"/>
</dbReference>
<dbReference type="Proteomes" id="UP001529423">
    <property type="component" value="Unassembled WGS sequence"/>
</dbReference>